<dbReference type="STRING" id="126957.T1IN22"/>
<dbReference type="OMA" id="NEIHEGA"/>
<dbReference type="PANTHER" id="PTHR33198:SF20">
    <property type="entry name" value="RETROTRANSPOSON GAG DOMAIN-CONTAINING PROTEIN"/>
    <property type="match status" value="1"/>
</dbReference>
<accession>T1IN22</accession>
<evidence type="ECO:0000313" key="2">
    <source>
        <dbReference type="EnsemblMetazoa" id="SMAR002392-PA"/>
    </source>
</evidence>
<dbReference type="AlphaFoldDB" id="T1IN22"/>
<keyword evidence="3" id="KW-1185">Reference proteome</keyword>
<evidence type="ECO:0000313" key="3">
    <source>
        <dbReference type="Proteomes" id="UP000014500"/>
    </source>
</evidence>
<reference evidence="3" key="1">
    <citation type="submission" date="2011-05" db="EMBL/GenBank/DDBJ databases">
        <authorList>
            <person name="Richards S.R."/>
            <person name="Qu J."/>
            <person name="Jiang H."/>
            <person name="Jhangiani S.N."/>
            <person name="Agravi P."/>
            <person name="Goodspeed R."/>
            <person name="Gross S."/>
            <person name="Mandapat C."/>
            <person name="Jackson L."/>
            <person name="Mathew T."/>
            <person name="Pu L."/>
            <person name="Thornton R."/>
            <person name="Saada N."/>
            <person name="Wilczek-Boney K.B."/>
            <person name="Lee S."/>
            <person name="Kovar C."/>
            <person name="Wu Y."/>
            <person name="Scherer S.E."/>
            <person name="Worley K.C."/>
            <person name="Muzny D.M."/>
            <person name="Gibbs R."/>
        </authorList>
    </citation>
    <scope>NUCLEOTIDE SEQUENCE</scope>
    <source>
        <strain evidence="3">Brora</strain>
    </source>
</reference>
<dbReference type="EMBL" id="JH431116">
    <property type="status" value="NOT_ANNOTATED_CDS"/>
    <property type="molecule type" value="Genomic_DNA"/>
</dbReference>
<organism evidence="2 3">
    <name type="scientific">Strigamia maritima</name>
    <name type="common">European centipede</name>
    <name type="synonym">Geophilus maritimus</name>
    <dbReference type="NCBI Taxonomy" id="126957"/>
    <lineage>
        <taxon>Eukaryota</taxon>
        <taxon>Metazoa</taxon>
        <taxon>Ecdysozoa</taxon>
        <taxon>Arthropoda</taxon>
        <taxon>Myriapoda</taxon>
        <taxon>Chilopoda</taxon>
        <taxon>Pleurostigmophora</taxon>
        <taxon>Geophilomorpha</taxon>
        <taxon>Linotaeniidae</taxon>
        <taxon>Strigamia</taxon>
    </lineage>
</organism>
<dbReference type="HOGENOM" id="CLU_1262974_0_0_1"/>
<dbReference type="PANTHER" id="PTHR33198">
    <property type="entry name" value="ANK_REP_REGION DOMAIN-CONTAINING PROTEIN-RELATED"/>
    <property type="match status" value="1"/>
</dbReference>
<proteinExistence type="predicted"/>
<reference evidence="2" key="2">
    <citation type="submission" date="2015-02" db="UniProtKB">
        <authorList>
            <consortium name="EnsemblMetazoa"/>
        </authorList>
    </citation>
    <scope>IDENTIFICATION</scope>
</reference>
<dbReference type="Proteomes" id="UP000014500">
    <property type="component" value="Unassembled WGS sequence"/>
</dbReference>
<sequence>MANHAGLHMAEFDTNATNTADRWHEYLGTFEFYAKATAVTENAKYTTLIFVAVQKIAESLDLNIDNAFDTATKALSGYFEPKKNHMYEAFIFFSAIQKEGEAIDPYITKLGMFSRHCGFVETDIGNRIRDQLVIGCRDPNLRARLLRENDMATVTLNQCNTIARSFEKVIKQASAMEKGRQTKEGQINMVRSEQPRKPTQPDESKTKESYTKKFATAAR</sequence>
<dbReference type="PhylomeDB" id="T1IN22"/>
<protein>
    <recommendedName>
        <fullName evidence="4">Retrotransposon gag domain-containing protein</fullName>
    </recommendedName>
</protein>
<feature type="region of interest" description="Disordered" evidence="1">
    <location>
        <begin position="177"/>
        <end position="219"/>
    </location>
</feature>
<feature type="compositionally biased region" description="Basic and acidic residues" evidence="1">
    <location>
        <begin position="193"/>
        <end position="211"/>
    </location>
</feature>
<evidence type="ECO:0008006" key="4">
    <source>
        <dbReference type="Google" id="ProtNLM"/>
    </source>
</evidence>
<name>T1IN22_STRMM</name>
<dbReference type="EnsemblMetazoa" id="SMAR002392-RA">
    <property type="protein sequence ID" value="SMAR002392-PA"/>
    <property type="gene ID" value="SMAR002392"/>
</dbReference>
<evidence type="ECO:0000256" key="1">
    <source>
        <dbReference type="SAM" id="MobiDB-lite"/>
    </source>
</evidence>